<evidence type="ECO:0000313" key="3">
    <source>
        <dbReference type="Proteomes" id="UP000780690"/>
    </source>
</evidence>
<name>A0ABX0R585_9GAMM</name>
<dbReference type="Gene3D" id="3.40.630.30">
    <property type="match status" value="1"/>
</dbReference>
<proteinExistence type="predicted"/>
<sequence>MVWESERLLFRYTTREDLNDLFRIYGNPETHRFNPRGPHKNIESSQQMLERTLSIYEKHGFGDWTIFEKSNPNRVIGFGGVFCSQFDGRNTNNLGYRFEPDAWGKGYATELSRRALRFGFNEIGLEEIVGVVREDHFASRKVLEKSGLNFLKKVADFEGLPPSLMFHITRNDWMAAHS</sequence>
<dbReference type="Proteomes" id="UP000780690">
    <property type="component" value="Unassembled WGS sequence"/>
</dbReference>
<organism evidence="2 3">
    <name type="scientific">Candidatus Pantoea formicae</name>
    <dbReference type="NCBI Taxonomy" id="2608355"/>
    <lineage>
        <taxon>Bacteria</taxon>
        <taxon>Pseudomonadati</taxon>
        <taxon>Pseudomonadota</taxon>
        <taxon>Gammaproteobacteria</taxon>
        <taxon>Enterobacterales</taxon>
        <taxon>Erwiniaceae</taxon>
        <taxon>Pantoea</taxon>
    </lineage>
</organism>
<dbReference type="InterPro" id="IPR016181">
    <property type="entry name" value="Acyl_CoA_acyltransferase"/>
</dbReference>
<dbReference type="PANTHER" id="PTHR43792">
    <property type="entry name" value="GNAT FAMILY, PUTATIVE (AFU_ORTHOLOGUE AFUA_3G00765)-RELATED-RELATED"/>
    <property type="match status" value="1"/>
</dbReference>
<dbReference type="InterPro" id="IPR051531">
    <property type="entry name" value="N-acetyltransferase"/>
</dbReference>
<dbReference type="PANTHER" id="PTHR43792:SF16">
    <property type="entry name" value="N-ACETYLTRANSFERASE DOMAIN-CONTAINING PROTEIN"/>
    <property type="match status" value="1"/>
</dbReference>
<dbReference type="Pfam" id="PF13302">
    <property type="entry name" value="Acetyltransf_3"/>
    <property type="match status" value="1"/>
</dbReference>
<feature type="domain" description="N-acetyltransferase" evidence="1">
    <location>
        <begin position="8"/>
        <end position="171"/>
    </location>
</feature>
<dbReference type="SUPFAM" id="SSF55729">
    <property type="entry name" value="Acyl-CoA N-acyltransferases (Nat)"/>
    <property type="match status" value="1"/>
</dbReference>
<evidence type="ECO:0000259" key="1">
    <source>
        <dbReference type="PROSITE" id="PS51186"/>
    </source>
</evidence>
<dbReference type="RefSeq" id="WP_167144418.1">
    <property type="nucleotide sequence ID" value="NZ_VWXD01000022.1"/>
</dbReference>
<accession>A0ABX0R585</accession>
<evidence type="ECO:0000313" key="2">
    <source>
        <dbReference type="EMBL" id="NIF03736.1"/>
    </source>
</evidence>
<reference evidence="2 3" key="1">
    <citation type="journal article" date="2019" name="bioRxiv">
        <title>Bacteria contribute to plant secondary compound degradation in a generalist herbivore system.</title>
        <authorList>
            <person name="Francoeur C.B."/>
            <person name="Khadempour L."/>
            <person name="Moreira-Soto R.D."/>
            <person name="Gotting K."/>
            <person name="Book A.J."/>
            <person name="Pinto-Tomas A.A."/>
            <person name="Keefover-Ring K."/>
            <person name="Currie C.R."/>
        </authorList>
    </citation>
    <scope>NUCLEOTIDE SEQUENCE [LARGE SCALE GENOMIC DNA]</scope>
    <source>
        <strain evidence="2 3">Acro-805</strain>
    </source>
</reference>
<protein>
    <submittedName>
        <fullName evidence="2">GNAT family N-acetyltransferase</fullName>
    </submittedName>
</protein>
<gene>
    <name evidence="2" type="ORF">F3J38_27470</name>
</gene>
<dbReference type="InterPro" id="IPR000182">
    <property type="entry name" value="GNAT_dom"/>
</dbReference>
<dbReference type="EMBL" id="VWXD01000022">
    <property type="protein sequence ID" value="NIF03736.1"/>
    <property type="molecule type" value="Genomic_DNA"/>
</dbReference>
<keyword evidence="3" id="KW-1185">Reference proteome</keyword>
<comment type="caution">
    <text evidence="2">The sequence shown here is derived from an EMBL/GenBank/DDBJ whole genome shotgun (WGS) entry which is preliminary data.</text>
</comment>
<dbReference type="PROSITE" id="PS51186">
    <property type="entry name" value="GNAT"/>
    <property type="match status" value="1"/>
</dbReference>